<feature type="transmembrane region" description="Helical" evidence="1">
    <location>
        <begin position="107"/>
        <end position="128"/>
    </location>
</feature>
<organism evidence="2 3">
    <name type="scientific">Candidatus Zymogenus saltonus</name>
    <dbReference type="NCBI Taxonomy" id="2844893"/>
    <lineage>
        <taxon>Bacteria</taxon>
        <taxon>Deltaproteobacteria</taxon>
        <taxon>Candidatus Zymogenia</taxon>
        <taxon>Candidatus Zymogeniales</taxon>
        <taxon>Candidatus Zymogenaceae</taxon>
        <taxon>Candidatus Zymogenus</taxon>
    </lineage>
</organism>
<reference evidence="2" key="2">
    <citation type="submission" date="2021-01" db="EMBL/GenBank/DDBJ databases">
        <authorList>
            <person name="Hahn C.R."/>
            <person name="Youssef N.H."/>
            <person name="Elshahed M."/>
        </authorList>
    </citation>
    <scope>NUCLEOTIDE SEQUENCE</scope>
    <source>
        <strain evidence="2">Zod_Metabat.24</strain>
    </source>
</reference>
<feature type="transmembrane region" description="Helical" evidence="1">
    <location>
        <begin position="12"/>
        <end position="39"/>
    </location>
</feature>
<protein>
    <submittedName>
        <fullName evidence="2">Uncharacterized protein</fullName>
    </submittedName>
</protein>
<feature type="transmembrane region" description="Helical" evidence="1">
    <location>
        <begin position="80"/>
        <end position="101"/>
    </location>
</feature>
<proteinExistence type="predicted"/>
<dbReference type="EMBL" id="JAFGIX010000030">
    <property type="protein sequence ID" value="MBN1572838.1"/>
    <property type="molecule type" value="Genomic_DNA"/>
</dbReference>
<accession>A0A9D8PNW5</accession>
<gene>
    <name evidence="2" type="ORF">JW984_06530</name>
</gene>
<keyword evidence="1" id="KW-0812">Transmembrane</keyword>
<evidence type="ECO:0000313" key="2">
    <source>
        <dbReference type="EMBL" id="MBN1572838.1"/>
    </source>
</evidence>
<name>A0A9D8PNW5_9DELT</name>
<comment type="caution">
    <text evidence="2">The sequence shown here is derived from an EMBL/GenBank/DDBJ whole genome shotgun (WGS) entry which is preliminary data.</text>
</comment>
<reference evidence="2" key="1">
    <citation type="journal article" date="2021" name="Environ. Microbiol.">
        <title>Genomic characterization of three novel Desulfobacterota classes expand the metabolic and phylogenetic diversity of the phylum.</title>
        <authorList>
            <person name="Murphy C.L."/>
            <person name="Biggerstaff J."/>
            <person name="Eichhorn A."/>
            <person name="Ewing E."/>
            <person name="Shahan R."/>
            <person name="Soriano D."/>
            <person name="Stewart S."/>
            <person name="VanMol K."/>
            <person name="Walker R."/>
            <person name="Walters P."/>
            <person name="Elshahed M.S."/>
            <person name="Youssef N.H."/>
        </authorList>
    </citation>
    <scope>NUCLEOTIDE SEQUENCE</scope>
    <source>
        <strain evidence="2">Zod_Metabat.24</strain>
    </source>
</reference>
<keyword evidence="1" id="KW-1133">Transmembrane helix</keyword>
<feature type="transmembrane region" description="Helical" evidence="1">
    <location>
        <begin position="51"/>
        <end position="68"/>
    </location>
</feature>
<keyword evidence="1" id="KW-0472">Membrane</keyword>
<dbReference type="AlphaFoldDB" id="A0A9D8PNW5"/>
<evidence type="ECO:0000256" key="1">
    <source>
        <dbReference type="SAM" id="Phobius"/>
    </source>
</evidence>
<sequence length="133" mass="15081">MAKGKETGLSRGLKAVFAVHGIISLISGVLLLFIPLTWAKSMQWALLDPEPIRVIGAFTLSLAIKDLFGYLAKQWSEVRIVVLFEVVWTLFAALTFLRSVMLGLIPATFWMMVILFAAFFVAWGYFYVKYRKQ</sequence>
<dbReference type="Proteomes" id="UP000809273">
    <property type="component" value="Unassembled WGS sequence"/>
</dbReference>
<evidence type="ECO:0000313" key="3">
    <source>
        <dbReference type="Proteomes" id="UP000809273"/>
    </source>
</evidence>